<evidence type="ECO:0000256" key="4">
    <source>
        <dbReference type="ARBA" id="ARBA00022827"/>
    </source>
</evidence>
<proteinExistence type="inferred from homology"/>
<evidence type="ECO:0000256" key="6">
    <source>
        <dbReference type="PIRSR" id="PIRSR000137-1"/>
    </source>
</evidence>
<comment type="similarity">
    <text evidence="2 8">Belongs to the GMC oxidoreductase family.</text>
</comment>
<evidence type="ECO:0000259" key="9">
    <source>
        <dbReference type="PROSITE" id="PS00623"/>
    </source>
</evidence>
<dbReference type="SUPFAM" id="SSF51905">
    <property type="entry name" value="FAD/NAD(P)-binding domain"/>
    <property type="match status" value="1"/>
</dbReference>
<dbReference type="OrthoDB" id="269227at2759"/>
<feature type="active site" description="Proton acceptor" evidence="6">
    <location>
        <position position="607"/>
    </location>
</feature>
<dbReference type="PROSITE" id="PS00624">
    <property type="entry name" value="GMC_OXRED_2"/>
    <property type="match status" value="1"/>
</dbReference>
<dbReference type="Gene3D" id="3.30.560.10">
    <property type="entry name" value="Glucose Oxidase, domain 3"/>
    <property type="match status" value="1"/>
</dbReference>
<dbReference type="PROSITE" id="PS00623">
    <property type="entry name" value="GMC_OXRED_1"/>
    <property type="match status" value="1"/>
</dbReference>
<dbReference type="Gene3D" id="3.50.50.60">
    <property type="entry name" value="FAD/NAD(P)-binding domain"/>
    <property type="match status" value="1"/>
</dbReference>
<comment type="cofactor">
    <cofactor evidence="1 7">
        <name>FAD</name>
        <dbReference type="ChEBI" id="CHEBI:57692"/>
    </cofactor>
</comment>
<dbReference type="GO" id="GO:0016614">
    <property type="term" value="F:oxidoreductase activity, acting on CH-OH group of donors"/>
    <property type="evidence" value="ECO:0007669"/>
    <property type="project" value="InterPro"/>
</dbReference>
<feature type="binding site" evidence="7">
    <location>
        <position position="266"/>
    </location>
    <ligand>
        <name>FAD</name>
        <dbReference type="ChEBI" id="CHEBI:57692"/>
    </ligand>
</feature>
<dbReference type="PANTHER" id="PTHR11552">
    <property type="entry name" value="GLUCOSE-METHANOL-CHOLINE GMC OXIDOREDUCTASE"/>
    <property type="match status" value="1"/>
</dbReference>
<dbReference type="GO" id="GO:0050660">
    <property type="term" value="F:flavin adenine dinucleotide binding"/>
    <property type="evidence" value="ECO:0007669"/>
    <property type="project" value="InterPro"/>
</dbReference>
<dbReference type="InterPro" id="IPR007867">
    <property type="entry name" value="GMC_OxRtase_C"/>
</dbReference>
<reference evidence="11 12" key="1">
    <citation type="submission" date="2018-08" db="EMBL/GenBank/DDBJ databases">
        <title>Draft genome of the lignicolous fungus Coniochaeta pulveracea.</title>
        <authorList>
            <person name="Borstlap C.J."/>
            <person name="De Witt R.N."/>
            <person name="Botha A."/>
            <person name="Volschenk H."/>
        </authorList>
    </citation>
    <scope>NUCLEOTIDE SEQUENCE [LARGE SCALE GENOMIC DNA]</scope>
    <source>
        <strain evidence="11 12">CAB683</strain>
    </source>
</reference>
<dbReference type="Proteomes" id="UP000275385">
    <property type="component" value="Unassembled WGS sequence"/>
</dbReference>
<accession>A0A420YJ89</accession>
<dbReference type="PIRSF" id="PIRSF000137">
    <property type="entry name" value="Alcohol_oxidase"/>
    <property type="match status" value="1"/>
</dbReference>
<evidence type="ECO:0000313" key="11">
    <source>
        <dbReference type="EMBL" id="RKU47947.1"/>
    </source>
</evidence>
<name>A0A420YJ89_9PEZI</name>
<sequence length="631" mass="68983">MPHYHFAFCSCFSSMAASQPSPVIPRIAASDFVARKFDYLVVGGGTAGLVVAARLSEDSTLTVGVLEAGPAGLGERTIEIPGLYGETLGTDYDWQFETVPQPGLAGRKLPWPRGKVLGGTSAINFMTWNRASREDYDAWEQLGNPGWNWDHLLPFFKRPEAFHEPTDAKCGQENKLFYDPDSLGRSGPIQVSYANEYSACHSLWHDTLHSLGVETNKAHLNGSNVGAWTNLGAVDPRSCTRSYSTSAYYLPNASRPNLFLLTDSLVERTELENQSGGWIATGVHFQHGGHAYHATATKEVILCAGSVQSPQLLELSGIGNPDILSQAGISVKFPNPNVGENLQEHIMLATIFEVDPTLSNPDDLKHDNAAAAAANKLFTESKSGPLSILPNAVCYLPFSHVVPKDVQQSSQSRAASFSHLDKQEKQIRLQRFDPAARLGQIEYMFDLGNWNPFFPSDVLGGKKYATCLQMLQYPYSRGSIHIPPGSPSSAADKPRIDPKYYEGPHGELDLDVMTHCAMFADKIAKTKPLANITRGRVFPPAEVTSFEAMREWVVNTTITDWHPVGTCAMGGHRGMEGGVVDKRLRVYGVRGLRVVDASIMPLQISGHLQATVYAIAEKGAAMILEDARREP</sequence>
<dbReference type="Pfam" id="PF00732">
    <property type="entry name" value="GMC_oxred_N"/>
    <property type="match status" value="1"/>
</dbReference>
<keyword evidence="5" id="KW-0560">Oxidoreductase</keyword>
<feature type="binding site" evidence="7">
    <location>
        <position position="116"/>
    </location>
    <ligand>
        <name>FAD</name>
        <dbReference type="ChEBI" id="CHEBI:57692"/>
    </ligand>
</feature>
<dbReference type="InterPro" id="IPR012132">
    <property type="entry name" value="GMC_OxRdtase"/>
</dbReference>
<dbReference type="EMBL" id="QVQW01000006">
    <property type="protein sequence ID" value="RKU47947.1"/>
    <property type="molecule type" value="Genomic_DNA"/>
</dbReference>
<evidence type="ECO:0000256" key="5">
    <source>
        <dbReference type="ARBA" id="ARBA00023002"/>
    </source>
</evidence>
<evidence type="ECO:0000256" key="1">
    <source>
        <dbReference type="ARBA" id="ARBA00001974"/>
    </source>
</evidence>
<evidence type="ECO:0000313" key="12">
    <source>
        <dbReference type="Proteomes" id="UP000275385"/>
    </source>
</evidence>
<feature type="binding site" evidence="7">
    <location>
        <position position="120"/>
    </location>
    <ligand>
        <name>FAD</name>
        <dbReference type="ChEBI" id="CHEBI:57692"/>
    </ligand>
</feature>
<keyword evidence="3 8" id="KW-0285">Flavoprotein</keyword>
<dbReference type="InterPro" id="IPR000172">
    <property type="entry name" value="GMC_OxRdtase_N"/>
</dbReference>
<dbReference type="Pfam" id="PF05199">
    <property type="entry name" value="GMC_oxred_C"/>
    <property type="match status" value="1"/>
</dbReference>
<feature type="domain" description="Glucose-methanol-choline oxidoreductase N-terminal" evidence="10">
    <location>
        <begin position="305"/>
        <end position="319"/>
    </location>
</feature>
<keyword evidence="12" id="KW-1185">Reference proteome</keyword>
<feature type="active site" description="Proton donor" evidence="6">
    <location>
        <position position="562"/>
    </location>
</feature>
<protein>
    <recommendedName>
        <fullName evidence="9 10">Glucose-methanol-choline oxidoreductase N-terminal domain-containing protein</fullName>
    </recommendedName>
</protein>
<evidence type="ECO:0000256" key="3">
    <source>
        <dbReference type="ARBA" id="ARBA00022630"/>
    </source>
</evidence>
<organism evidence="11 12">
    <name type="scientific">Coniochaeta pulveracea</name>
    <dbReference type="NCBI Taxonomy" id="177199"/>
    <lineage>
        <taxon>Eukaryota</taxon>
        <taxon>Fungi</taxon>
        <taxon>Dikarya</taxon>
        <taxon>Ascomycota</taxon>
        <taxon>Pezizomycotina</taxon>
        <taxon>Sordariomycetes</taxon>
        <taxon>Sordariomycetidae</taxon>
        <taxon>Coniochaetales</taxon>
        <taxon>Coniochaetaceae</taxon>
        <taxon>Coniochaeta</taxon>
    </lineage>
</organism>
<keyword evidence="4 7" id="KW-0274">FAD</keyword>
<evidence type="ECO:0000259" key="10">
    <source>
        <dbReference type="PROSITE" id="PS00624"/>
    </source>
</evidence>
<evidence type="ECO:0000256" key="8">
    <source>
        <dbReference type="RuleBase" id="RU003968"/>
    </source>
</evidence>
<gene>
    <name evidence="11" type="ORF">DL546_001288</name>
</gene>
<evidence type="ECO:0000256" key="7">
    <source>
        <dbReference type="PIRSR" id="PIRSR000137-2"/>
    </source>
</evidence>
<dbReference type="PANTHER" id="PTHR11552:SF201">
    <property type="entry name" value="GLUCOSE-METHANOL-CHOLINE OXIDOREDUCTASE N-TERMINAL DOMAIN-CONTAINING PROTEIN"/>
    <property type="match status" value="1"/>
</dbReference>
<dbReference type="STRING" id="177199.A0A420YJ89"/>
<dbReference type="SUPFAM" id="SSF54373">
    <property type="entry name" value="FAD-linked reductases, C-terminal domain"/>
    <property type="match status" value="1"/>
</dbReference>
<comment type="caution">
    <text evidence="11">The sequence shown here is derived from an EMBL/GenBank/DDBJ whole genome shotgun (WGS) entry which is preliminary data.</text>
</comment>
<feature type="binding site" evidence="7">
    <location>
        <begin position="561"/>
        <end position="562"/>
    </location>
    <ligand>
        <name>FAD</name>
        <dbReference type="ChEBI" id="CHEBI:57692"/>
    </ligand>
</feature>
<feature type="domain" description="Glucose-methanol-choline oxidoreductase N-terminal" evidence="9">
    <location>
        <begin position="114"/>
        <end position="137"/>
    </location>
</feature>
<evidence type="ECO:0000256" key="2">
    <source>
        <dbReference type="ARBA" id="ARBA00010790"/>
    </source>
</evidence>
<dbReference type="InterPro" id="IPR036188">
    <property type="entry name" value="FAD/NAD-bd_sf"/>
</dbReference>
<dbReference type="AlphaFoldDB" id="A0A420YJ89"/>